<reference evidence="1 2" key="1">
    <citation type="submission" date="2020-10" db="EMBL/GenBank/DDBJ databases">
        <title>Mucilaginibacter mali sp. nov., isolated from rhizosphere soil of apple orchard.</title>
        <authorList>
            <person name="Lee J.-S."/>
            <person name="Kim H.S."/>
            <person name="Kim J.-S."/>
        </authorList>
    </citation>
    <scope>NUCLEOTIDE SEQUENCE [LARGE SCALE GENOMIC DNA]</scope>
    <source>
        <strain evidence="1 2">KCTC 23157</strain>
    </source>
</reference>
<gene>
    <name evidence="1" type="ORF">IRJ18_17310</name>
</gene>
<accession>A0ABR9XL88</accession>
<dbReference type="Proteomes" id="UP000632774">
    <property type="component" value="Unassembled WGS sequence"/>
</dbReference>
<organism evidence="1 2">
    <name type="scientific">Mucilaginibacter boryungensis</name>
    <dbReference type="NCBI Taxonomy" id="768480"/>
    <lineage>
        <taxon>Bacteria</taxon>
        <taxon>Pseudomonadati</taxon>
        <taxon>Bacteroidota</taxon>
        <taxon>Sphingobacteriia</taxon>
        <taxon>Sphingobacteriales</taxon>
        <taxon>Sphingobacteriaceae</taxon>
        <taxon>Mucilaginibacter</taxon>
    </lineage>
</organism>
<dbReference type="EMBL" id="JADFFM010000002">
    <property type="protein sequence ID" value="MBE9668133.1"/>
    <property type="molecule type" value="Genomic_DNA"/>
</dbReference>
<comment type="caution">
    <text evidence="1">The sequence shown here is derived from an EMBL/GenBank/DDBJ whole genome shotgun (WGS) entry which is preliminary data.</text>
</comment>
<sequence>MKKTLLLLALIAIGSGLAVVLLYGFSSKPNERRNGFNRQRAIPHLKPKYLSWQVNGATDIAGATDHQVFFQTSDPTQIIRTSDDFSSIKMVYLPMQANTSLQSNFRIVIDDAHAFVYASNMPAIYCINLKTGAINCHWLLRKFSRGIALDTSRYIVRALDTGLGDQVIESVNIDKNTEVPFKNILECKHDAGFSTDGLLLYDQSSHLLTYKYFYTNCFATFDSGLLHISRHTTIDTNFTLPDNGKKMSKAGYRPTYTLSAAPVFSTITCCLDDGILYCSSALQADNEHTSDFLNNSVIDCYCAATGIYRGSFYVPRQKGEQVLHIFARNRRLIALYSHCVAVYQLP</sequence>
<evidence type="ECO:0000313" key="1">
    <source>
        <dbReference type="EMBL" id="MBE9668133.1"/>
    </source>
</evidence>
<proteinExistence type="predicted"/>
<dbReference type="RefSeq" id="WP_194107555.1">
    <property type="nucleotide sequence ID" value="NZ_JADFFM010000002.1"/>
</dbReference>
<protein>
    <submittedName>
        <fullName evidence="1">Uncharacterized protein</fullName>
    </submittedName>
</protein>
<name>A0ABR9XL88_9SPHI</name>
<evidence type="ECO:0000313" key="2">
    <source>
        <dbReference type="Proteomes" id="UP000632774"/>
    </source>
</evidence>
<keyword evidence="2" id="KW-1185">Reference proteome</keyword>